<dbReference type="EMBL" id="MU858048">
    <property type="protein sequence ID" value="KAK4219461.1"/>
    <property type="molecule type" value="Genomic_DNA"/>
</dbReference>
<gene>
    <name evidence="2" type="ORF">QBC37DRAFT_272667</name>
</gene>
<name>A0AAN6YIS0_9PEZI</name>
<proteinExistence type="predicted"/>
<dbReference type="InterPro" id="IPR038883">
    <property type="entry name" value="AN11006-like"/>
</dbReference>
<organism evidence="2 3">
    <name type="scientific">Rhypophila decipiens</name>
    <dbReference type="NCBI Taxonomy" id="261697"/>
    <lineage>
        <taxon>Eukaryota</taxon>
        <taxon>Fungi</taxon>
        <taxon>Dikarya</taxon>
        <taxon>Ascomycota</taxon>
        <taxon>Pezizomycotina</taxon>
        <taxon>Sordariomycetes</taxon>
        <taxon>Sordariomycetidae</taxon>
        <taxon>Sordariales</taxon>
        <taxon>Naviculisporaceae</taxon>
        <taxon>Rhypophila</taxon>
    </lineage>
</organism>
<feature type="compositionally biased region" description="Acidic residues" evidence="1">
    <location>
        <begin position="228"/>
        <end position="242"/>
    </location>
</feature>
<accession>A0AAN6YIS0</accession>
<feature type="region of interest" description="Disordered" evidence="1">
    <location>
        <begin position="228"/>
        <end position="254"/>
    </location>
</feature>
<feature type="compositionally biased region" description="Basic and acidic residues" evidence="1">
    <location>
        <begin position="243"/>
        <end position="252"/>
    </location>
</feature>
<protein>
    <submittedName>
        <fullName evidence="2">Uncharacterized protein</fullName>
    </submittedName>
</protein>
<reference evidence="2" key="1">
    <citation type="journal article" date="2023" name="Mol. Phylogenet. Evol.">
        <title>Genome-scale phylogeny and comparative genomics of the fungal order Sordariales.</title>
        <authorList>
            <person name="Hensen N."/>
            <person name="Bonometti L."/>
            <person name="Westerberg I."/>
            <person name="Brannstrom I.O."/>
            <person name="Guillou S."/>
            <person name="Cros-Aarteil S."/>
            <person name="Calhoun S."/>
            <person name="Haridas S."/>
            <person name="Kuo A."/>
            <person name="Mondo S."/>
            <person name="Pangilinan J."/>
            <person name="Riley R."/>
            <person name="LaButti K."/>
            <person name="Andreopoulos B."/>
            <person name="Lipzen A."/>
            <person name="Chen C."/>
            <person name="Yan M."/>
            <person name="Daum C."/>
            <person name="Ng V."/>
            <person name="Clum A."/>
            <person name="Steindorff A."/>
            <person name="Ohm R.A."/>
            <person name="Martin F."/>
            <person name="Silar P."/>
            <person name="Natvig D.O."/>
            <person name="Lalanne C."/>
            <person name="Gautier V."/>
            <person name="Ament-Velasquez S.L."/>
            <person name="Kruys A."/>
            <person name="Hutchinson M.I."/>
            <person name="Powell A.J."/>
            <person name="Barry K."/>
            <person name="Miller A.N."/>
            <person name="Grigoriev I.V."/>
            <person name="Debuchy R."/>
            <person name="Gladieux P."/>
            <person name="Hiltunen Thoren M."/>
            <person name="Johannesson H."/>
        </authorList>
    </citation>
    <scope>NUCLEOTIDE SEQUENCE</scope>
    <source>
        <strain evidence="2">PSN293</strain>
    </source>
</reference>
<comment type="caution">
    <text evidence="2">The sequence shown here is derived from an EMBL/GenBank/DDBJ whole genome shotgun (WGS) entry which is preliminary data.</text>
</comment>
<evidence type="ECO:0000313" key="2">
    <source>
        <dbReference type="EMBL" id="KAK4219461.1"/>
    </source>
</evidence>
<dbReference type="Proteomes" id="UP001301769">
    <property type="component" value="Unassembled WGS sequence"/>
</dbReference>
<dbReference type="AlphaFoldDB" id="A0AAN6YIS0"/>
<evidence type="ECO:0000256" key="1">
    <source>
        <dbReference type="SAM" id="MobiDB-lite"/>
    </source>
</evidence>
<reference evidence="2" key="2">
    <citation type="submission" date="2023-05" db="EMBL/GenBank/DDBJ databases">
        <authorList>
            <consortium name="Lawrence Berkeley National Laboratory"/>
            <person name="Steindorff A."/>
            <person name="Hensen N."/>
            <person name="Bonometti L."/>
            <person name="Westerberg I."/>
            <person name="Brannstrom I.O."/>
            <person name="Guillou S."/>
            <person name="Cros-Aarteil S."/>
            <person name="Calhoun S."/>
            <person name="Haridas S."/>
            <person name="Kuo A."/>
            <person name="Mondo S."/>
            <person name="Pangilinan J."/>
            <person name="Riley R."/>
            <person name="Labutti K."/>
            <person name="Andreopoulos B."/>
            <person name="Lipzen A."/>
            <person name="Chen C."/>
            <person name="Yanf M."/>
            <person name="Daum C."/>
            <person name="Ng V."/>
            <person name="Clum A."/>
            <person name="Ohm R."/>
            <person name="Martin F."/>
            <person name="Silar P."/>
            <person name="Natvig D."/>
            <person name="Lalanne C."/>
            <person name="Gautier V."/>
            <person name="Ament-Velasquez S.L."/>
            <person name="Kruys A."/>
            <person name="Hutchinson M.I."/>
            <person name="Powell A.J."/>
            <person name="Barry K."/>
            <person name="Miller A.N."/>
            <person name="Grigoriev I.V."/>
            <person name="Debuchy R."/>
            <person name="Gladieux P."/>
            <person name="Thoren M.H."/>
            <person name="Johannesson H."/>
        </authorList>
    </citation>
    <scope>NUCLEOTIDE SEQUENCE</scope>
    <source>
        <strain evidence="2">PSN293</strain>
    </source>
</reference>
<keyword evidence="3" id="KW-1185">Reference proteome</keyword>
<sequence length="285" mass="32573">MVDICQEGKKASLEVCHLLNAIPVEIRLEIYNYLLVLHLQPPQTPSLITTTSTNTPIHSFIDPTSPLLHPSILSTCRQIYHEALPTLYAQNIFLAHESNLTISPHLFLPLPPTRSRPHLITPVSVSPSILSPRPNPNIHLIRRWRIRVRLDCGFPPWPSDDVRRAFSGAEELTIYVYRAMFIGGVGVDVLRRFEGVRGVRKARILGSVLGFERYVQWLEGRMMREVEGDDEDEMEGDAWETDEERRTSKDETEGMPCENGDRVFMLGGYRCADELERKRLTGWVC</sequence>
<dbReference type="PANTHER" id="PTHR42085:SF4">
    <property type="entry name" value="F-BOX DOMAIN-CONTAINING PROTEIN"/>
    <property type="match status" value="1"/>
</dbReference>
<dbReference type="PANTHER" id="PTHR42085">
    <property type="entry name" value="F-BOX DOMAIN-CONTAINING PROTEIN"/>
    <property type="match status" value="1"/>
</dbReference>
<evidence type="ECO:0000313" key="3">
    <source>
        <dbReference type="Proteomes" id="UP001301769"/>
    </source>
</evidence>